<dbReference type="PROSITE" id="PS50297">
    <property type="entry name" value="ANK_REP_REGION"/>
    <property type="match status" value="1"/>
</dbReference>
<dbReference type="RefSeq" id="XP_022111102.1">
    <property type="nucleotide sequence ID" value="XM_022255410.1"/>
</dbReference>
<keyword evidence="2 3" id="KW-0040">ANK repeat</keyword>
<evidence type="ECO:0000256" key="2">
    <source>
        <dbReference type="ARBA" id="ARBA00023043"/>
    </source>
</evidence>
<dbReference type="PROSITE" id="PS50088">
    <property type="entry name" value="ANK_REPEAT"/>
    <property type="match status" value="1"/>
</dbReference>
<dbReference type="RefSeq" id="XP_022111103.1">
    <property type="nucleotide sequence ID" value="XM_022255411.1"/>
</dbReference>
<dbReference type="Pfam" id="PF13637">
    <property type="entry name" value="Ank_4"/>
    <property type="match status" value="1"/>
</dbReference>
<protein>
    <submittedName>
        <fullName evidence="5 6">Ankyrin-3-like isoform X1</fullName>
    </submittedName>
</protein>
<evidence type="ECO:0000313" key="5">
    <source>
        <dbReference type="RefSeq" id="XP_022111102.1"/>
    </source>
</evidence>
<reference evidence="5 6" key="1">
    <citation type="submission" date="2025-04" db="UniProtKB">
        <authorList>
            <consortium name="RefSeq"/>
        </authorList>
    </citation>
    <scope>IDENTIFICATION</scope>
</reference>
<dbReference type="RefSeq" id="XP_022111104.1">
    <property type="nucleotide sequence ID" value="XM_022255412.1"/>
</dbReference>
<dbReference type="KEGG" id="aplc:110990413"/>
<evidence type="ECO:0000313" key="7">
    <source>
        <dbReference type="RefSeq" id="XP_022111104.1"/>
    </source>
</evidence>
<dbReference type="Gene3D" id="1.25.40.20">
    <property type="entry name" value="Ankyrin repeat-containing domain"/>
    <property type="match status" value="2"/>
</dbReference>
<organism evidence="4 5">
    <name type="scientific">Acanthaster planci</name>
    <name type="common">Crown-of-thorns starfish</name>
    <dbReference type="NCBI Taxonomy" id="133434"/>
    <lineage>
        <taxon>Eukaryota</taxon>
        <taxon>Metazoa</taxon>
        <taxon>Echinodermata</taxon>
        <taxon>Eleutherozoa</taxon>
        <taxon>Asterozoa</taxon>
        <taxon>Asteroidea</taxon>
        <taxon>Valvatacea</taxon>
        <taxon>Valvatida</taxon>
        <taxon>Acanthasteridae</taxon>
        <taxon>Acanthaster</taxon>
    </lineage>
</organism>
<proteinExistence type="predicted"/>
<evidence type="ECO:0000313" key="6">
    <source>
        <dbReference type="RefSeq" id="XP_022111103.1"/>
    </source>
</evidence>
<dbReference type="PANTHER" id="PTHR24198">
    <property type="entry name" value="ANKYRIN REPEAT AND PROTEIN KINASE DOMAIN-CONTAINING PROTEIN"/>
    <property type="match status" value="1"/>
</dbReference>
<dbReference type="Proteomes" id="UP000694845">
    <property type="component" value="Unplaced"/>
</dbReference>
<dbReference type="OrthoDB" id="539213at2759"/>
<evidence type="ECO:0000256" key="1">
    <source>
        <dbReference type="ARBA" id="ARBA00022737"/>
    </source>
</evidence>
<dbReference type="SUPFAM" id="SSF48403">
    <property type="entry name" value="Ankyrin repeat"/>
    <property type="match status" value="1"/>
</dbReference>
<feature type="repeat" description="ANK" evidence="3">
    <location>
        <begin position="125"/>
        <end position="157"/>
    </location>
</feature>
<gene>
    <name evidence="5 6 7" type="primary">LOC110990413</name>
</gene>
<keyword evidence="1" id="KW-0677">Repeat</keyword>
<dbReference type="Pfam" id="PF12796">
    <property type="entry name" value="Ank_2"/>
    <property type="match status" value="1"/>
</dbReference>
<dbReference type="InterPro" id="IPR036770">
    <property type="entry name" value="Ankyrin_rpt-contain_sf"/>
</dbReference>
<evidence type="ECO:0000313" key="4">
    <source>
        <dbReference type="Proteomes" id="UP000694845"/>
    </source>
</evidence>
<evidence type="ECO:0000256" key="3">
    <source>
        <dbReference type="PROSITE-ProRule" id="PRU00023"/>
    </source>
</evidence>
<keyword evidence="4" id="KW-1185">Reference proteome</keyword>
<dbReference type="PANTHER" id="PTHR24198:SF165">
    <property type="entry name" value="ANKYRIN REPEAT-CONTAINING PROTEIN-RELATED"/>
    <property type="match status" value="1"/>
</dbReference>
<dbReference type="GeneID" id="110990413"/>
<name>A0A8B8A171_ACAPL</name>
<dbReference type="SMART" id="SM00248">
    <property type="entry name" value="ANK"/>
    <property type="match status" value="3"/>
</dbReference>
<sequence length="354" mass="39717">MCSAARSPMCDVCADLQSEKSTSNDWNTENQSYDEKFHVSLCHIFWYANLTCHTYSYVSGDPNVVFDDLWPTASKISELLDCLCDGESSDLMLKYCRFAVRFGPVKLLQALLNDKLIDINHTFDDGRSLLHIACLSSNAKVVAFLITHGASLKALDNAGRTPDQLCFCPHTRKELPSRYQTTLRMHKKQEASFTEKEKIFQLSADSESFEDLQMMLHTLEFNVNRDRDPVGNLLLHRAVQRGMSHLTLIMNLVLVHHADVEAVNNKGMTPLCIAAHLGYGIIAEALICILGADPNTCCSLNHWTPLHFAAKKNNTSVTEWLSWSDTCNTQPLIDSLFAGISHLNPSYWSNICQA</sequence>
<dbReference type="InterPro" id="IPR002110">
    <property type="entry name" value="Ankyrin_rpt"/>
</dbReference>
<accession>A0A8B8A171</accession>
<dbReference type="AlphaFoldDB" id="A0A8B8A171"/>